<dbReference type="InterPro" id="IPR003784">
    <property type="entry name" value="BioY"/>
</dbReference>
<evidence type="ECO:0000313" key="5">
    <source>
        <dbReference type="Proteomes" id="UP001222118"/>
    </source>
</evidence>
<accession>A0ABY7Z033</accession>
<dbReference type="Gene3D" id="1.10.1760.20">
    <property type="match status" value="1"/>
</dbReference>
<name>A0ABY7Z033_9HYPH</name>
<organism evidence="4 5">
    <name type="scientific">Devosia rhodophyticola</name>
    <dbReference type="NCBI Taxonomy" id="3026423"/>
    <lineage>
        <taxon>Bacteria</taxon>
        <taxon>Pseudomonadati</taxon>
        <taxon>Pseudomonadota</taxon>
        <taxon>Alphaproteobacteria</taxon>
        <taxon>Hyphomicrobiales</taxon>
        <taxon>Devosiaceae</taxon>
        <taxon>Devosia</taxon>
    </lineage>
</organism>
<keyword evidence="2 3" id="KW-0472">Membrane</keyword>
<evidence type="ECO:0000256" key="3">
    <source>
        <dbReference type="SAM" id="Phobius"/>
    </source>
</evidence>
<keyword evidence="3" id="KW-1133">Transmembrane helix</keyword>
<feature type="transmembrane region" description="Helical" evidence="3">
    <location>
        <begin position="58"/>
        <end position="81"/>
    </location>
</feature>
<evidence type="ECO:0000256" key="1">
    <source>
        <dbReference type="ARBA" id="ARBA00010692"/>
    </source>
</evidence>
<dbReference type="PANTHER" id="PTHR34295">
    <property type="entry name" value="BIOTIN TRANSPORTER BIOY"/>
    <property type="match status" value="1"/>
</dbReference>
<comment type="subcellular location">
    <subcellularLocation>
        <location evidence="2">Cell membrane</location>
        <topology evidence="2">Multi-pass membrane protein</topology>
    </subcellularLocation>
</comment>
<dbReference type="Pfam" id="PF02632">
    <property type="entry name" value="BioY"/>
    <property type="match status" value="1"/>
</dbReference>
<feature type="transmembrane region" description="Helical" evidence="3">
    <location>
        <begin position="178"/>
        <end position="200"/>
    </location>
</feature>
<dbReference type="PIRSF" id="PIRSF016661">
    <property type="entry name" value="BioY"/>
    <property type="match status" value="1"/>
</dbReference>
<sequence>MALTLTTPNTILGALAPKSNTARLATNLVTVLLGTLLLTISAKISVPVWPVPVTLTSFAVAAIAAAFGWRLGVATVAAYLLEGAMGLPVFAAGGGLAYFAGPTTGFLLGYLPMAYIIGRASDLGAANKPAMLFGAMLLGEIVLFALGFVWLLAMAGQAGWIDQTNVVASAFAKAVQPFIVWDILKMALAALTVTGAWSMIKAKR</sequence>
<gene>
    <name evidence="4" type="ORF">PSQ90_03285</name>
</gene>
<feature type="transmembrane region" description="Helical" evidence="3">
    <location>
        <begin position="87"/>
        <end position="111"/>
    </location>
</feature>
<comment type="similarity">
    <text evidence="1 2">Belongs to the BioY family.</text>
</comment>
<dbReference type="RefSeq" id="WP_282212018.1">
    <property type="nucleotide sequence ID" value="NZ_CP118247.1"/>
</dbReference>
<dbReference type="PANTHER" id="PTHR34295:SF1">
    <property type="entry name" value="BIOTIN TRANSPORTER BIOY"/>
    <property type="match status" value="1"/>
</dbReference>
<keyword evidence="2" id="KW-1003">Cell membrane</keyword>
<dbReference type="Proteomes" id="UP001222118">
    <property type="component" value="Chromosome"/>
</dbReference>
<feature type="transmembrane region" description="Helical" evidence="3">
    <location>
        <begin position="24"/>
        <end position="46"/>
    </location>
</feature>
<evidence type="ECO:0000256" key="2">
    <source>
        <dbReference type="PIRNR" id="PIRNR016661"/>
    </source>
</evidence>
<reference evidence="4 5" key="1">
    <citation type="submission" date="2023-02" db="EMBL/GenBank/DDBJ databases">
        <title>Devosia chondri sp. nov., isolated from the phycosphere of marine algae.</title>
        <authorList>
            <person name="Kim J.M."/>
            <person name="Lee J.K."/>
            <person name="Choi B.J."/>
            <person name="Bayburt H."/>
            <person name="Jeon C.O."/>
        </authorList>
    </citation>
    <scope>NUCLEOTIDE SEQUENCE [LARGE SCALE GENOMIC DNA]</scope>
    <source>
        <strain evidence="4 5">G2-5</strain>
    </source>
</reference>
<keyword evidence="2" id="KW-0813">Transport</keyword>
<evidence type="ECO:0000313" key="4">
    <source>
        <dbReference type="EMBL" id="WDR06504.1"/>
    </source>
</evidence>
<dbReference type="EMBL" id="CP118247">
    <property type="protein sequence ID" value="WDR06504.1"/>
    <property type="molecule type" value="Genomic_DNA"/>
</dbReference>
<feature type="transmembrane region" description="Helical" evidence="3">
    <location>
        <begin position="132"/>
        <end position="158"/>
    </location>
</feature>
<proteinExistence type="inferred from homology"/>
<keyword evidence="5" id="KW-1185">Reference proteome</keyword>
<keyword evidence="3" id="KW-0812">Transmembrane</keyword>
<protein>
    <recommendedName>
        <fullName evidence="2">Biotin transporter</fullName>
    </recommendedName>
</protein>